<comment type="function">
    <text evidence="1 9">Catalyzes the reversible cyclization of carbamoyl aspartate to dihydroorotate.</text>
</comment>
<dbReference type="HOGENOM" id="CLU_041558_0_0_7"/>
<comment type="caution">
    <text evidence="9">Lacks conserved residue(s) required for the propagation of feature annotation.</text>
</comment>
<dbReference type="AlphaFoldDB" id="E7ACH1"/>
<dbReference type="PANTHER" id="PTHR43137:SF1">
    <property type="entry name" value="DIHYDROOROTASE"/>
    <property type="match status" value="1"/>
</dbReference>
<dbReference type="InterPro" id="IPR032466">
    <property type="entry name" value="Metal_Hydrolase"/>
</dbReference>
<feature type="binding site" evidence="9">
    <location>
        <position position="11"/>
    </location>
    <ligand>
        <name>Zn(2+)</name>
        <dbReference type="ChEBI" id="CHEBI:29105"/>
        <label>1</label>
    </ligand>
</feature>
<evidence type="ECO:0000256" key="2">
    <source>
        <dbReference type="ARBA" id="ARBA00004880"/>
    </source>
</evidence>
<feature type="binding site" evidence="9">
    <location>
        <position position="132"/>
    </location>
    <ligand>
        <name>Zn(2+)</name>
        <dbReference type="ChEBI" id="CHEBI:29105"/>
        <label>2</label>
    </ligand>
</feature>
<evidence type="ECO:0000256" key="7">
    <source>
        <dbReference type="ARBA" id="ARBA00022833"/>
    </source>
</evidence>
<proteinExistence type="inferred from homology"/>
<dbReference type="PANTHER" id="PTHR43137">
    <property type="entry name" value="DIHYDROOROTASE"/>
    <property type="match status" value="1"/>
</dbReference>
<evidence type="ECO:0000256" key="4">
    <source>
        <dbReference type="ARBA" id="ARBA00012860"/>
    </source>
</evidence>
<keyword evidence="7 9" id="KW-0862">Zinc</keyword>
<comment type="catalytic activity">
    <reaction evidence="9">
        <text>(S)-dihydroorotate + H2O = N-carbamoyl-L-aspartate + H(+)</text>
        <dbReference type="Rhea" id="RHEA:24296"/>
        <dbReference type="ChEBI" id="CHEBI:15377"/>
        <dbReference type="ChEBI" id="CHEBI:15378"/>
        <dbReference type="ChEBI" id="CHEBI:30864"/>
        <dbReference type="ChEBI" id="CHEBI:32814"/>
        <dbReference type="EC" id="3.5.2.3"/>
    </reaction>
</comment>
<feature type="modified residue" description="N6-carboxylysine" evidence="9">
    <location>
        <position position="93"/>
    </location>
</feature>
<dbReference type="NCBIfam" id="TIGR00856">
    <property type="entry name" value="pyrC_dimer"/>
    <property type="match status" value="1"/>
</dbReference>
<dbReference type="GO" id="GO:0044205">
    <property type="term" value="P:'de novo' UMP biosynthetic process"/>
    <property type="evidence" value="ECO:0007669"/>
    <property type="project" value="UniProtKB-UniRule"/>
</dbReference>
<comment type="similarity">
    <text evidence="3 9">Belongs to the metallo-dependent hydrolases superfamily. DHOase family. Class II DHOase subfamily.</text>
</comment>
<evidence type="ECO:0000256" key="1">
    <source>
        <dbReference type="ARBA" id="ARBA00002368"/>
    </source>
</evidence>
<dbReference type="Proteomes" id="UP000007934">
    <property type="component" value="Chromosome"/>
</dbReference>
<keyword evidence="6 9" id="KW-0378">Hydrolase</keyword>
<dbReference type="HAMAP" id="MF_00219">
    <property type="entry name" value="PyrC_classII"/>
    <property type="match status" value="1"/>
</dbReference>
<evidence type="ECO:0000256" key="8">
    <source>
        <dbReference type="ARBA" id="ARBA00022975"/>
    </source>
</evidence>
<feature type="domain" description="Amidohydrolase-related" evidence="10">
    <location>
        <begin position="109"/>
        <end position="293"/>
    </location>
</feature>
<dbReference type="Pfam" id="PF04909">
    <property type="entry name" value="Amidohydro_2"/>
    <property type="match status" value="1"/>
</dbReference>
<evidence type="ECO:0000256" key="5">
    <source>
        <dbReference type="ARBA" id="ARBA00022723"/>
    </source>
</evidence>
<dbReference type="GeneID" id="36134865"/>
<feature type="binding site" evidence="9">
    <location>
        <position position="238"/>
    </location>
    <ligand>
        <name>Zn(2+)</name>
        <dbReference type="ChEBI" id="CHEBI:29105"/>
        <label>1</label>
    </ligand>
</feature>
<protein>
    <recommendedName>
        <fullName evidence="4 9">Dihydroorotase</fullName>
        <shortName evidence="9">DHOase</shortName>
        <ecNumber evidence="4 9">3.5.2.3</ecNumber>
    </recommendedName>
</protein>
<keyword evidence="8 9" id="KW-0665">Pyrimidine biosynthesis</keyword>
<dbReference type="Gene3D" id="3.20.20.140">
    <property type="entry name" value="Metal-dependent hydrolases"/>
    <property type="match status" value="1"/>
</dbReference>
<feature type="binding site" description="via carbamate group" evidence="9">
    <location>
        <position position="93"/>
    </location>
    <ligand>
        <name>Zn(2+)</name>
        <dbReference type="ChEBI" id="CHEBI:29105"/>
        <label>1</label>
    </ligand>
</feature>
<name>E7ACH1_HELFC</name>
<dbReference type="STRING" id="936155.HFELIS_01160"/>
<comment type="subunit">
    <text evidence="9">Homodimer.</text>
</comment>
<evidence type="ECO:0000259" key="10">
    <source>
        <dbReference type="Pfam" id="PF04909"/>
    </source>
</evidence>
<dbReference type="EC" id="3.5.2.3" evidence="4 9"/>
<dbReference type="RefSeq" id="WP_013468570.1">
    <property type="nucleotide sequence ID" value="NC_014810.2"/>
</dbReference>
<dbReference type="SUPFAM" id="SSF51556">
    <property type="entry name" value="Metallo-dependent hydrolases"/>
    <property type="match status" value="1"/>
</dbReference>
<dbReference type="OrthoDB" id="9808095at2"/>
<dbReference type="GO" id="GO:0008270">
    <property type="term" value="F:zinc ion binding"/>
    <property type="evidence" value="ECO:0007669"/>
    <property type="project" value="UniProtKB-UniRule"/>
</dbReference>
<evidence type="ECO:0000256" key="6">
    <source>
        <dbReference type="ARBA" id="ARBA00022801"/>
    </source>
</evidence>
<evidence type="ECO:0000313" key="12">
    <source>
        <dbReference type="Proteomes" id="UP000007934"/>
    </source>
</evidence>
<dbReference type="EMBL" id="FQ670179">
    <property type="protein sequence ID" value="CBY82200.1"/>
    <property type="molecule type" value="Genomic_DNA"/>
</dbReference>
<feature type="binding site" evidence="9">
    <location>
        <begin position="13"/>
        <end position="15"/>
    </location>
    <ligand>
        <name>substrate</name>
    </ligand>
</feature>
<dbReference type="PROSITE" id="PS00482">
    <property type="entry name" value="DIHYDROOROTASE_1"/>
    <property type="match status" value="1"/>
</dbReference>
<evidence type="ECO:0000256" key="3">
    <source>
        <dbReference type="ARBA" id="ARBA00005631"/>
    </source>
</evidence>
<feature type="binding site" evidence="9">
    <location>
        <position position="39"/>
    </location>
    <ligand>
        <name>substrate</name>
    </ligand>
</feature>
<feature type="active site" evidence="9">
    <location>
        <position position="238"/>
    </location>
</feature>
<dbReference type="PROSITE" id="PS00483">
    <property type="entry name" value="DIHYDROOROTASE_2"/>
    <property type="match status" value="1"/>
</dbReference>
<sequence length="332" mass="36627">MITLHNPLDMHLHLREGDLLKQVLPFSAKCFSGAVVMPNLTTPITNTTLALEYAQEIQGLSHNFTPFVALYLQESLSENELKKAHAHGLFLLKLYPKNATTNSSSGVANILSPSMLKILSIAEELGFILCVHAESGGFVLEREVEFHPILHTLAKRFPRLTIILEHMSDARSRALLDTYPNLYATLTLQHISYSLDDLVGGALNPHLFCKPLLKTPHDQATLLDLALKAHPKVCFGSDSAPHSIENKHACACAAGVFSAPILLEALTTLFDAHHALDKLQAFISDNALRIYNLPKRVTLPQKSITLSKIPTSAPQIPELLVPHFPLKWRVDA</sequence>
<comment type="pathway">
    <text evidence="2 9">Pyrimidine metabolism; UMP biosynthesis via de novo pathway; (S)-dihydroorotate from bicarbonate: step 3/3.</text>
</comment>
<dbReference type="eggNOG" id="COG0418">
    <property type="taxonomic scope" value="Bacteria"/>
</dbReference>
<dbReference type="GO" id="GO:0004151">
    <property type="term" value="F:dihydroorotase activity"/>
    <property type="evidence" value="ECO:0007669"/>
    <property type="project" value="UniProtKB-UniRule"/>
</dbReference>
<feature type="binding site" evidence="9">
    <location>
        <position position="166"/>
    </location>
    <ligand>
        <name>Zn(2+)</name>
        <dbReference type="ChEBI" id="CHEBI:29105"/>
        <label>2</label>
    </ligand>
</feature>
<feature type="binding site" evidence="9">
    <location>
        <position position="13"/>
    </location>
    <ligand>
        <name>Zn(2+)</name>
        <dbReference type="ChEBI" id="CHEBI:29105"/>
        <label>1</label>
    </ligand>
</feature>
<reference evidence="11 12" key="1">
    <citation type="journal article" date="2011" name="Genome Biol. Evol.">
        <title>Comparative whole genome sequence analysis of the carcinogenic bacterial model pathogen Helicobacter felis.</title>
        <authorList>
            <person name="Arnold I.C."/>
            <person name="Zigova Z."/>
            <person name="Holden M."/>
            <person name="Lawley T.D."/>
            <person name="Rad R."/>
            <person name="Dougan G."/>
            <person name="Falkow S."/>
            <person name="Bentley S.D."/>
            <person name="Muller A."/>
        </authorList>
    </citation>
    <scope>NUCLEOTIDE SEQUENCE [LARGE SCALE GENOMIC DNA]</scope>
    <source>
        <strain evidence="12">ATCC 49179 / CCUG 28539 / NCTC 12436 / CS1</strain>
    </source>
</reference>
<dbReference type="KEGG" id="hfe:HFELIS_01160"/>
<dbReference type="PIRSF" id="PIRSF001237">
    <property type="entry name" value="DHOdimr"/>
    <property type="match status" value="1"/>
</dbReference>
<keyword evidence="5 9" id="KW-0479">Metal-binding</keyword>
<feature type="binding site" description="via carbamate group" evidence="9">
    <location>
        <position position="93"/>
    </location>
    <ligand>
        <name>Zn(2+)</name>
        <dbReference type="ChEBI" id="CHEBI:29105"/>
        <label>2</label>
    </ligand>
</feature>
<dbReference type="GO" id="GO:0006207">
    <property type="term" value="P:'de novo' pyrimidine nucleobase biosynthetic process"/>
    <property type="evidence" value="ECO:0007669"/>
    <property type="project" value="TreeGrafter"/>
</dbReference>
<gene>
    <name evidence="9 11" type="primary">pyrC</name>
    <name evidence="11" type="ordered locus">Hfelis_01160</name>
</gene>
<evidence type="ECO:0000313" key="11">
    <source>
        <dbReference type="EMBL" id="CBY82200.1"/>
    </source>
</evidence>
<feature type="binding site" evidence="9">
    <location>
        <position position="242"/>
    </location>
    <ligand>
        <name>substrate</name>
    </ligand>
</feature>
<dbReference type="InterPro" id="IPR002195">
    <property type="entry name" value="Dihydroorotase_CS"/>
</dbReference>
<keyword evidence="12" id="KW-1185">Reference proteome</keyword>
<accession>E7ACH1</accession>
<dbReference type="GO" id="GO:0005829">
    <property type="term" value="C:cytosol"/>
    <property type="evidence" value="ECO:0007669"/>
    <property type="project" value="TreeGrafter"/>
</dbReference>
<dbReference type="InterPro" id="IPR006680">
    <property type="entry name" value="Amidohydro-rel"/>
</dbReference>
<feature type="binding site" evidence="9">
    <location>
        <position position="254"/>
    </location>
    <ligand>
        <name>substrate</name>
    </ligand>
</feature>
<dbReference type="InterPro" id="IPR004721">
    <property type="entry name" value="DHOdimr"/>
</dbReference>
<organism evidence="11 12">
    <name type="scientific">Helicobacter felis (strain ATCC 49179 / CCUG 28539 / NCTC 12436 / CS1)</name>
    <dbReference type="NCBI Taxonomy" id="936155"/>
    <lineage>
        <taxon>Bacteria</taxon>
        <taxon>Pseudomonadati</taxon>
        <taxon>Campylobacterota</taxon>
        <taxon>Epsilonproteobacteria</taxon>
        <taxon>Campylobacterales</taxon>
        <taxon>Helicobacteraceae</taxon>
        <taxon>Helicobacter</taxon>
    </lineage>
</organism>
<feature type="binding site" evidence="9">
    <location>
        <position position="132"/>
    </location>
    <ligand>
        <name>substrate</name>
    </ligand>
</feature>
<dbReference type="UniPathway" id="UPA00070">
    <property type="reaction ID" value="UER00117"/>
</dbReference>
<comment type="cofactor">
    <cofactor evidence="9">
        <name>Zn(2+)</name>
        <dbReference type="ChEBI" id="CHEBI:29105"/>
    </cofactor>
    <text evidence="9">Binds 2 Zn(2+) ions per subunit.</text>
</comment>
<evidence type="ECO:0000256" key="9">
    <source>
        <dbReference type="HAMAP-Rule" id="MF_00219"/>
    </source>
</evidence>